<evidence type="ECO:0000256" key="1">
    <source>
        <dbReference type="SAM" id="MobiDB-lite"/>
    </source>
</evidence>
<dbReference type="eggNOG" id="KOG3105">
    <property type="taxonomic scope" value="Eukaryota"/>
</dbReference>
<dbReference type="Proteomes" id="UP000007151">
    <property type="component" value="Unassembled WGS sequence"/>
</dbReference>
<protein>
    <submittedName>
        <fullName evidence="2">Tigger transposable element-derived protein 1</fullName>
    </submittedName>
</protein>
<evidence type="ECO:0000313" key="2">
    <source>
        <dbReference type="EMBL" id="OWR47657.1"/>
    </source>
</evidence>
<dbReference type="AlphaFoldDB" id="A0A212F1P5"/>
<feature type="compositionally biased region" description="Basic residues" evidence="1">
    <location>
        <begin position="214"/>
        <end position="224"/>
    </location>
</feature>
<organism evidence="2 3">
    <name type="scientific">Danaus plexippus plexippus</name>
    <dbReference type="NCBI Taxonomy" id="278856"/>
    <lineage>
        <taxon>Eukaryota</taxon>
        <taxon>Metazoa</taxon>
        <taxon>Ecdysozoa</taxon>
        <taxon>Arthropoda</taxon>
        <taxon>Hexapoda</taxon>
        <taxon>Insecta</taxon>
        <taxon>Pterygota</taxon>
        <taxon>Neoptera</taxon>
        <taxon>Endopterygota</taxon>
        <taxon>Lepidoptera</taxon>
        <taxon>Glossata</taxon>
        <taxon>Ditrysia</taxon>
        <taxon>Papilionoidea</taxon>
        <taxon>Nymphalidae</taxon>
        <taxon>Danainae</taxon>
        <taxon>Danaini</taxon>
        <taxon>Danaina</taxon>
        <taxon>Danaus</taxon>
        <taxon>Danaus</taxon>
    </lineage>
</organism>
<keyword evidence="3" id="KW-1185">Reference proteome</keyword>
<dbReference type="InParanoid" id="A0A212F1P5"/>
<reference evidence="2 3" key="1">
    <citation type="journal article" date="2011" name="Cell">
        <title>The monarch butterfly genome yields insights into long-distance migration.</title>
        <authorList>
            <person name="Zhan S."/>
            <person name="Merlin C."/>
            <person name="Boore J.L."/>
            <person name="Reppert S.M."/>
        </authorList>
    </citation>
    <scope>NUCLEOTIDE SEQUENCE [LARGE SCALE GENOMIC DNA]</scope>
    <source>
        <strain evidence="2">F-2</strain>
    </source>
</reference>
<feature type="compositionally biased region" description="Basic and acidic residues" evidence="1">
    <location>
        <begin position="233"/>
        <end position="257"/>
    </location>
</feature>
<gene>
    <name evidence="2" type="ORF">KGM_203189</name>
</gene>
<evidence type="ECO:0000313" key="3">
    <source>
        <dbReference type="Proteomes" id="UP000007151"/>
    </source>
</evidence>
<accession>A0A212F1P5</accession>
<proteinExistence type="predicted"/>
<comment type="caution">
    <text evidence="2">The sequence shown here is derived from an EMBL/GenBank/DDBJ whole genome shotgun (WGS) entry which is preliminary data.</text>
</comment>
<feature type="region of interest" description="Disordered" evidence="1">
    <location>
        <begin position="214"/>
        <end position="257"/>
    </location>
</feature>
<name>A0A212F1P5_DANPL</name>
<dbReference type="KEGG" id="dpl:KGM_203189"/>
<sequence>MKKEVKRRSTPHKELQAKRTVLITLKLQAPSNTVRLPAPALGQSRGACPAVDEILAREDTNDLDPAVTKKRGRLEPVFNKEQERELADYLKDMESGFYGLTSIDLRKLAYDLAERNNLYHNFDHDTKMAGRCWLEFFLKRNLDLSFRKPEATSAARAASPENPVLLLLDGRASHVKNLDGEITVFMSCHFRLTARTVCNPWTPKIIMPFPKTTATKRKSVRRGKTAVITSSPYRKELDVTRQRKQEKERKKESQPRN</sequence>
<dbReference type="EMBL" id="AGBW02010838">
    <property type="protein sequence ID" value="OWR47657.1"/>
    <property type="molecule type" value="Genomic_DNA"/>
</dbReference>